<dbReference type="InterPro" id="IPR021109">
    <property type="entry name" value="Peptidase_aspartic_dom_sf"/>
</dbReference>
<dbReference type="Pfam" id="PF13650">
    <property type="entry name" value="Asp_protease_2"/>
    <property type="match status" value="1"/>
</dbReference>
<evidence type="ECO:0000313" key="3">
    <source>
        <dbReference type="EMBL" id="PJB99262.1"/>
    </source>
</evidence>
<feature type="domain" description="Peptidase A2" evidence="2">
    <location>
        <begin position="36"/>
        <end position="115"/>
    </location>
</feature>
<protein>
    <recommendedName>
        <fullName evidence="2">Peptidase A2 domain-containing protein</fullName>
    </recommendedName>
</protein>
<dbReference type="PROSITE" id="PS00141">
    <property type="entry name" value="ASP_PROTEASE"/>
    <property type="match status" value="1"/>
</dbReference>
<proteinExistence type="predicted"/>
<evidence type="ECO:0000313" key="4">
    <source>
        <dbReference type="Proteomes" id="UP000228875"/>
    </source>
</evidence>
<dbReference type="GO" id="GO:0006508">
    <property type="term" value="P:proteolysis"/>
    <property type="evidence" value="ECO:0007669"/>
    <property type="project" value="InterPro"/>
</dbReference>
<gene>
    <name evidence="3" type="ORF">CO077_02700</name>
</gene>
<dbReference type="InterPro" id="IPR001995">
    <property type="entry name" value="Peptidase_A2_cat"/>
</dbReference>
<organism evidence="3 4">
    <name type="scientific">Candidatus Nealsonbacteria bacterium CG_4_9_14_0_8_um_filter_35_12</name>
    <dbReference type="NCBI Taxonomy" id="1974692"/>
    <lineage>
        <taxon>Bacteria</taxon>
        <taxon>Candidatus Nealsoniibacteriota</taxon>
    </lineage>
</organism>
<evidence type="ECO:0000259" key="2">
    <source>
        <dbReference type="PROSITE" id="PS50175"/>
    </source>
</evidence>
<name>A0A2M8DMG6_9BACT</name>
<accession>A0A2M8DMG6</accession>
<dbReference type="InterPro" id="IPR001969">
    <property type="entry name" value="Aspartic_peptidase_AS"/>
</dbReference>
<sequence length="138" mass="15646">MKYRYTSFFPPDRTLKFIKKSIVSIEVFGPKDSKNFDALVDSGADCSLFNIQVAEVLGIDLSKARPARFTGISGQIDGYRLEKIKIKVDGLNESIKIPVCFIESPTVSLLLGQEGFFDQYRIRFEKDHDTFEITPAKK</sequence>
<dbReference type="Proteomes" id="UP000228875">
    <property type="component" value="Unassembled WGS sequence"/>
</dbReference>
<comment type="caution">
    <text evidence="3">The sequence shown here is derived from an EMBL/GenBank/DDBJ whole genome shotgun (WGS) entry which is preliminary data.</text>
</comment>
<dbReference type="EMBL" id="PFTB01000060">
    <property type="protein sequence ID" value="PJB99262.1"/>
    <property type="molecule type" value="Genomic_DNA"/>
</dbReference>
<dbReference type="GO" id="GO:0004190">
    <property type="term" value="F:aspartic-type endopeptidase activity"/>
    <property type="evidence" value="ECO:0007669"/>
    <property type="project" value="InterPro"/>
</dbReference>
<keyword evidence="1" id="KW-0378">Hydrolase</keyword>
<dbReference type="Gene3D" id="2.40.70.10">
    <property type="entry name" value="Acid Proteases"/>
    <property type="match status" value="1"/>
</dbReference>
<dbReference type="SUPFAM" id="SSF50630">
    <property type="entry name" value="Acid proteases"/>
    <property type="match status" value="1"/>
</dbReference>
<reference evidence="4" key="1">
    <citation type="submission" date="2017-09" db="EMBL/GenBank/DDBJ databases">
        <title>Depth-based differentiation of microbial function through sediment-hosted aquifers and enrichment of novel symbionts in the deep terrestrial subsurface.</title>
        <authorList>
            <person name="Probst A.J."/>
            <person name="Ladd B."/>
            <person name="Jarett J.K."/>
            <person name="Geller-Mcgrath D.E."/>
            <person name="Sieber C.M.K."/>
            <person name="Emerson J.B."/>
            <person name="Anantharaman K."/>
            <person name="Thomas B.C."/>
            <person name="Malmstrom R."/>
            <person name="Stieglmeier M."/>
            <person name="Klingl A."/>
            <person name="Woyke T."/>
            <person name="Ryan C.M."/>
            <person name="Banfield J.F."/>
        </authorList>
    </citation>
    <scope>NUCLEOTIDE SEQUENCE [LARGE SCALE GENOMIC DNA]</scope>
</reference>
<dbReference type="AlphaFoldDB" id="A0A2M8DMG6"/>
<evidence type="ECO:0000256" key="1">
    <source>
        <dbReference type="ARBA" id="ARBA00022801"/>
    </source>
</evidence>
<dbReference type="PROSITE" id="PS50175">
    <property type="entry name" value="ASP_PROT_RETROV"/>
    <property type="match status" value="1"/>
</dbReference>